<protein>
    <submittedName>
        <fullName evidence="1">Uncharacterized protein</fullName>
    </submittedName>
</protein>
<gene>
    <name evidence="1" type="ORF">MtrunA17_Chr7g0257231</name>
</gene>
<accession>A0A396H3G4</accession>
<organism evidence="1">
    <name type="scientific">Medicago truncatula</name>
    <name type="common">Barrel medic</name>
    <name type="synonym">Medicago tribuloides</name>
    <dbReference type="NCBI Taxonomy" id="3880"/>
    <lineage>
        <taxon>Eukaryota</taxon>
        <taxon>Viridiplantae</taxon>
        <taxon>Streptophyta</taxon>
        <taxon>Embryophyta</taxon>
        <taxon>Tracheophyta</taxon>
        <taxon>Spermatophyta</taxon>
        <taxon>Magnoliopsida</taxon>
        <taxon>eudicotyledons</taxon>
        <taxon>Gunneridae</taxon>
        <taxon>Pentapetalae</taxon>
        <taxon>rosids</taxon>
        <taxon>fabids</taxon>
        <taxon>Fabales</taxon>
        <taxon>Fabaceae</taxon>
        <taxon>Papilionoideae</taxon>
        <taxon>50 kb inversion clade</taxon>
        <taxon>NPAAA clade</taxon>
        <taxon>Hologalegina</taxon>
        <taxon>IRL clade</taxon>
        <taxon>Trifolieae</taxon>
        <taxon>Medicago</taxon>
    </lineage>
</organism>
<comment type="caution">
    <text evidence="1">The sequence shown here is derived from an EMBL/GenBank/DDBJ whole genome shotgun (WGS) entry which is preliminary data.</text>
</comment>
<evidence type="ECO:0000313" key="1">
    <source>
        <dbReference type="EMBL" id="RHN47829.1"/>
    </source>
</evidence>
<dbReference type="Proteomes" id="UP000265566">
    <property type="component" value="Chromosome 7"/>
</dbReference>
<reference evidence="1" key="1">
    <citation type="journal article" date="2018" name="Nat. Plants">
        <title>Whole-genome landscape of Medicago truncatula symbiotic genes.</title>
        <authorList>
            <person name="Pecrix Y."/>
            <person name="Gamas P."/>
            <person name="Carrere S."/>
        </authorList>
    </citation>
    <scope>NUCLEOTIDE SEQUENCE</scope>
    <source>
        <tissue evidence="1">Leaves</tissue>
    </source>
</reference>
<name>A0A396H3G4_MEDTR</name>
<proteinExistence type="predicted"/>
<dbReference type="AlphaFoldDB" id="A0A396H3G4"/>
<dbReference type="Gramene" id="rna42475">
    <property type="protein sequence ID" value="RHN47829.1"/>
    <property type="gene ID" value="gene42475"/>
</dbReference>
<dbReference type="EMBL" id="PSQE01000007">
    <property type="protein sequence ID" value="RHN47829.1"/>
    <property type="molecule type" value="Genomic_DNA"/>
</dbReference>
<sequence length="131" mass="15244">MLIYTSRESKASCWHSSFPSPSTTALLSLVILEVHMPFPTPVLSSTLLMTSLRLLSCWLYNGNRFDVSNHRPILTRLGHTFSAQLRTTFYAQFFKGGEAMHITWKTQQLRTVNYVEFLKTSHCRQKHWKHL</sequence>